<proteinExistence type="predicted"/>
<comment type="caution">
    <text evidence="2">The sequence shown here is derived from an EMBL/GenBank/DDBJ whole genome shotgun (WGS) entry which is preliminary data.</text>
</comment>
<feature type="region of interest" description="Disordered" evidence="1">
    <location>
        <begin position="1"/>
        <end position="22"/>
    </location>
</feature>
<sequence>MRPLLPGMPGSSVPVSSASAPGPVRITRTQLNIGLRRIAVTRIRLGGPVSHAALPTPSSVIGTSTDKIRQTTCQPVAAWHRRNS</sequence>
<gene>
    <name evidence="2" type="ORF">I551_0363</name>
</gene>
<dbReference type="Proteomes" id="UP000020681">
    <property type="component" value="Unassembled WGS sequence"/>
</dbReference>
<reference evidence="2 3" key="1">
    <citation type="submission" date="2014-01" db="EMBL/GenBank/DDBJ databases">
        <authorList>
            <person name="Dobos K."/>
            <person name="Lenaerts A."/>
            <person name="Ordway D."/>
            <person name="DeGroote M.A."/>
            <person name="Parker T."/>
            <person name="Sizemore C."/>
            <person name="Tallon L.J."/>
            <person name="Sadzewicz L.K."/>
            <person name="Sengamalay N."/>
            <person name="Fraser C.M."/>
            <person name="Hine E."/>
            <person name="Shefchek K.A."/>
            <person name="Das S.P."/>
            <person name="Tettelin H."/>
        </authorList>
    </citation>
    <scope>NUCLEOTIDE SEQUENCE [LARGE SCALE GENOMIC DNA]</scope>
    <source>
        <strain evidence="2 3">Harvey</strain>
    </source>
</reference>
<evidence type="ECO:0000313" key="2">
    <source>
        <dbReference type="EMBL" id="EUA93156.1"/>
    </source>
</evidence>
<protein>
    <submittedName>
        <fullName evidence="2">Uncharacterized protein</fullName>
    </submittedName>
</protein>
<evidence type="ECO:0000313" key="3">
    <source>
        <dbReference type="Proteomes" id="UP000020681"/>
    </source>
</evidence>
<evidence type="ECO:0000256" key="1">
    <source>
        <dbReference type="SAM" id="MobiDB-lite"/>
    </source>
</evidence>
<name>A0ABN0R7Z7_MYCUL</name>
<organism evidence="2 3">
    <name type="scientific">Mycobacterium ulcerans str. Harvey</name>
    <dbReference type="NCBI Taxonomy" id="1299332"/>
    <lineage>
        <taxon>Bacteria</taxon>
        <taxon>Bacillati</taxon>
        <taxon>Actinomycetota</taxon>
        <taxon>Actinomycetes</taxon>
        <taxon>Mycobacteriales</taxon>
        <taxon>Mycobacteriaceae</taxon>
        <taxon>Mycobacterium</taxon>
        <taxon>Mycobacterium ulcerans group</taxon>
    </lineage>
</organism>
<accession>A0ABN0R7Z7</accession>
<feature type="compositionally biased region" description="Low complexity" evidence="1">
    <location>
        <begin position="7"/>
        <end position="22"/>
    </location>
</feature>
<keyword evidence="3" id="KW-1185">Reference proteome</keyword>
<dbReference type="EMBL" id="JAOL01000066">
    <property type="protein sequence ID" value="EUA93156.1"/>
    <property type="molecule type" value="Genomic_DNA"/>
</dbReference>